<name>A0ABP1AIW5_9BRYO</name>
<evidence type="ECO:0000259" key="1">
    <source>
        <dbReference type="Pfam" id="PF04218"/>
    </source>
</evidence>
<proteinExistence type="predicted"/>
<keyword evidence="3" id="KW-1185">Reference proteome</keyword>
<accession>A0ABP1AIW5</accession>
<dbReference type="InterPro" id="IPR007889">
    <property type="entry name" value="HTH_Psq"/>
</dbReference>
<dbReference type="Gene3D" id="1.10.10.60">
    <property type="entry name" value="Homeodomain-like"/>
    <property type="match status" value="1"/>
</dbReference>
<evidence type="ECO:0000313" key="2">
    <source>
        <dbReference type="EMBL" id="CAK9862489.1"/>
    </source>
</evidence>
<protein>
    <recommendedName>
        <fullName evidence="1">HTH psq-type domain-containing protein</fullName>
    </recommendedName>
</protein>
<dbReference type="SUPFAM" id="SSF46689">
    <property type="entry name" value="Homeodomain-like"/>
    <property type="match status" value="1"/>
</dbReference>
<reference evidence="2" key="1">
    <citation type="submission" date="2024-03" db="EMBL/GenBank/DDBJ databases">
        <authorList>
            <consortium name="ELIXIR-Norway"/>
            <consortium name="Elixir Norway"/>
        </authorList>
    </citation>
    <scope>NUCLEOTIDE SEQUENCE</scope>
</reference>
<dbReference type="Proteomes" id="UP001497522">
    <property type="component" value="Chromosome 13"/>
</dbReference>
<dbReference type="Pfam" id="PF04218">
    <property type="entry name" value="CENP-B_N"/>
    <property type="match status" value="1"/>
</dbReference>
<gene>
    <name evidence="2" type="ORF">CSSPJE1EN2_LOCUS5484</name>
</gene>
<evidence type="ECO:0000313" key="3">
    <source>
        <dbReference type="Proteomes" id="UP001497522"/>
    </source>
</evidence>
<dbReference type="EMBL" id="OZ023714">
    <property type="protein sequence ID" value="CAK9862489.1"/>
    <property type="molecule type" value="Genomic_DNA"/>
</dbReference>
<organism evidence="2 3">
    <name type="scientific">Sphagnum jensenii</name>
    <dbReference type="NCBI Taxonomy" id="128206"/>
    <lineage>
        <taxon>Eukaryota</taxon>
        <taxon>Viridiplantae</taxon>
        <taxon>Streptophyta</taxon>
        <taxon>Embryophyta</taxon>
        <taxon>Bryophyta</taxon>
        <taxon>Sphagnophytina</taxon>
        <taxon>Sphagnopsida</taxon>
        <taxon>Sphagnales</taxon>
        <taxon>Sphagnaceae</taxon>
        <taxon>Sphagnum</taxon>
    </lineage>
</organism>
<sequence length="70" mass="8100">MSKKLNEKRLNESQRCEIIAKLSKTDAASKKAIAREYNVSEGAIRKVWDKREQILERSALMSDEAKEKTF</sequence>
<dbReference type="InterPro" id="IPR009057">
    <property type="entry name" value="Homeodomain-like_sf"/>
</dbReference>
<feature type="domain" description="HTH psq-type" evidence="1">
    <location>
        <begin position="15"/>
        <end position="56"/>
    </location>
</feature>